<evidence type="ECO:0000256" key="1">
    <source>
        <dbReference type="ARBA" id="ARBA00022908"/>
    </source>
</evidence>
<keyword evidence="3" id="KW-0233">DNA recombination</keyword>
<dbReference type="GO" id="GO:0003677">
    <property type="term" value="F:DNA binding"/>
    <property type="evidence" value="ECO:0007669"/>
    <property type="project" value="UniProtKB-KW"/>
</dbReference>
<proteinExistence type="predicted"/>
<dbReference type="Pfam" id="PF13408">
    <property type="entry name" value="Zn_ribbon_recom"/>
    <property type="match status" value="1"/>
</dbReference>
<feature type="domain" description="Resolvase/invertase-type recombinase catalytic" evidence="7">
    <location>
        <begin position="5"/>
        <end position="153"/>
    </location>
</feature>
<dbReference type="Gene3D" id="3.40.50.1390">
    <property type="entry name" value="Resolvase, N-terminal catalytic domain"/>
    <property type="match status" value="1"/>
</dbReference>
<evidence type="ECO:0000313" key="10">
    <source>
        <dbReference type="Proteomes" id="UP000245624"/>
    </source>
</evidence>
<name>A0A317L259_9BACI</name>
<evidence type="ECO:0000256" key="5">
    <source>
        <dbReference type="PROSITE-ProRule" id="PRU10137"/>
    </source>
</evidence>
<dbReference type="OrthoDB" id="9811097at2"/>
<protein>
    <submittedName>
        <fullName evidence="9">Resolvase</fullName>
    </submittedName>
</protein>
<dbReference type="InterPro" id="IPR011109">
    <property type="entry name" value="DNA_bind_recombinase_dom"/>
</dbReference>
<keyword evidence="6" id="KW-0175">Coiled coil</keyword>
<evidence type="ECO:0000259" key="8">
    <source>
        <dbReference type="PROSITE" id="PS51737"/>
    </source>
</evidence>
<dbReference type="AlphaFoldDB" id="A0A317L259"/>
<evidence type="ECO:0000259" key="7">
    <source>
        <dbReference type="PROSITE" id="PS51736"/>
    </source>
</evidence>
<gene>
    <name evidence="9" type="ORF">DLJ74_03280</name>
</gene>
<dbReference type="InterPro" id="IPR025827">
    <property type="entry name" value="Zn_ribbon_recom_dom"/>
</dbReference>
<sequence length="609" mass="69839">MKTMNAVIYARVSTEDQAREGYSIAAQKELLVEYAERHGLTIIDEYIDEGKSGKSIDGRPQMTRLLEDASQNKFDAVMTYKLDRIARRVSDASVIVETLGTHNVQLISLSEGIDTTTIHGKLIYNILSAIAENEREQIAGRVKMGMTQRAKEGKWNGGLCLGYDSKEKQLFVNHDEAKIVREIFELADRGYGYKKIAGIVNRKGYKTKRGREFSIATLKGILDNPVYIGKVRFNQHENWAEKRRKGKNKDPIIVDGKHEPIIDTDLWERVQIKRQERSFKAVQSNNPYFLSKLIRCPQCGAGMVAGTSNGKTKKYRYYKCGNFHNKGASVCSSNSINADLAEAQVLEEIKRIVTDSNFIQQLVQKMNQERKNAFEPLIAQKEYIESKIKENEKKINNAIEELMDDTDLKPLITEKIKEHQQVIAASQIKLERIEEELANINTKPINLMALHHFIKNIDEILEKVSGEEKKELLRMIVEQIEITPSAEKRSHSRQKGREVTNIKLYFDFTPEAVKKKSKSLLLKMASYAHDKNVDLAPLNKVNPTEKELRDTLRSLSVLPSLMVRFPLQNPNPPINLLHQNQSHQLMRKRHLRKRQRIITLLPNFLTQPK</sequence>
<dbReference type="InterPro" id="IPR050639">
    <property type="entry name" value="SSR_resolvase"/>
</dbReference>
<evidence type="ECO:0000256" key="3">
    <source>
        <dbReference type="ARBA" id="ARBA00023172"/>
    </source>
</evidence>
<dbReference type="PANTHER" id="PTHR30461">
    <property type="entry name" value="DNA-INVERTASE FROM LAMBDOID PROPHAGE"/>
    <property type="match status" value="1"/>
</dbReference>
<keyword evidence="10" id="KW-1185">Reference proteome</keyword>
<evidence type="ECO:0000313" key="9">
    <source>
        <dbReference type="EMBL" id="PWU69961.1"/>
    </source>
</evidence>
<dbReference type="InterPro" id="IPR038109">
    <property type="entry name" value="DNA_bind_recomb_sf"/>
</dbReference>
<dbReference type="Pfam" id="PF07508">
    <property type="entry name" value="Recombinase"/>
    <property type="match status" value="1"/>
</dbReference>
<organism evidence="9 10">
    <name type="scientific">Gracilibacillus dipsosauri</name>
    <dbReference type="NCBI Taxonomy" id="178340"/>
    <lineage>
        <taxon>Bacteria</taxon>
        <taxon>Bacillati</taxon>
        <taxon>Bacillota</taxon>
        <taxon>Bacilli</taxon>
        <taxon>Bacillales</taxon>
        <taxon>Bacillaceae</taxon>
        <taxon>Gracilibacillus</taxon>
    </lineage>
</organism>
<dbReference type="InterPro" id="IPR006119">
    <property type="entry name" value="Resolv_N"/>
</dbReference>
<dbReference type="InterPro" id="IPR036162">
    <property type="entry name" value="Resolvase-like_N_sf"/>
</dbReference>
<comment type="caution">
    <text evidence="9">The sequence shown here is derived from an EMBL/GenBank/DDBJ whole genome shotgun (WGS) entry which is preliminary data.</text>
</comment>
<dbReference type="PROSITE" id="PS51736">
    <property type="entry name" value="RECOMBINASES_3"/>
    <property type="match status" value="1"/>
</dbReference>
<evidence type="ECO:0000256" key="6">
    <source>
        <dbReference type="SAM" id="Coils"/>
    </source>
</evidence>
<dbReference type="InterPro" id="IPR006118">
    <property type="entry name" value="Recombinase_CS"/>
</dbReference>
<evidence type="ECO:0000256" key="2">
    <source>
        <dbReference type="ARBA" id="ARBA00023125"/>
    </source>
</evidence>
<dbReference type="Pfam" id="PF00239">
    <property type="entry name" value="Resolvase"/>
    <property type="match status" value="1"/>
</dbReference>
<dbReference type="PROSITE" id="PS00397">
    <property type="entry name" value="RECOMBINASES_1"/>
    <property type="match status" value="1"/>
</dbReference>
<dbReference type="CDD" id="cd00338">
    <property type="entry name" value="Ser_Recombinase"/>
    <property type="match status" value="1"/>
</dbReference>
<dbReference type="GO" id="GO:0015074">
    <property type="term" value="P:DNA integration"/>
    <property type="evidence" value="ECO:0007669"/>
    <property type="project" value="UniProtKB-KW"/>
</dbReference>
<dbReference type="PANTHER" id="PTHR30461:SF23">
    <property type="entry name" value="DNA RECOMBINASE-RELATED"/>
    <property type="match status" value="1"/>
</dbReference>
<keyword evidence="2" id="KW-0238">DNA-binding</keyword>
<dbReference type="GO" id="GO:0000150">
    <property type="term" value="F:DNA strand exchange activity"/>
    <property type="evidence" value="ECO:0007669"/>
    <property type="project" value="InterPro"/>
</dbReference>
<feature type="coiled-coil region" evidence="6">
    <location>
        <begin position="381"/>
        <end position="443"/>
    </location>
</feature>
<reference evidence="9 10" key="1">
    <citation type="submission" date="2018-05" db="EMBL/GenBank/DDBJ databases">
        <title>Genomic analysis of Gracilibacillus dipsosauri DD1 reveals novel features of a salt-tolerant amylase.</title>
        <authorList>
            <person name="Deutch C.E."/>
            <person name="Yang S."/>
        </authorList>
    </citation>
    <scope>NUCLEOTIDE SEQUENCE [LARGE SCALE GENOMIC DNA]</scope>
    <source>
        <strain evidence="9 10">DD1</strain>
    </source>
</reference>
<keyword evidence="1" id="KW-0229">DNA integration</keyword>
<dbReference type="Gene3D" id="3.90.1750.20">
    <property type="entry name" value="Putative Large Serine Recombinase, Chain B, Domain 2"/>
    <property type="match status" value="1"/>
</dbReference>
<evidence type="ECO:0000256" key="4">
    <source>
        <dbReference type="PIRSR" id="PIRSR606118-50"/>
    </source>
</evidence>
<dbReference type="PROSITE" id="PS51737">
    <property type="entry name" value="RECOMBINASE_DNA_BIND"/>
    <property type="match status" value="1"/>
</dbReference>
<dbReference type="Proteomes" id="UP000245624">
    <property type="component" value="Unassembled WGS sequence"/>
</dbReference>
<dbReference type="EMBL" id="QGTD01000004">
    <property type="protein sequence ID" value="PWU69961.1"/>
    <property type="molecule type" value="Genomic_DNA"/>
</dbReference>
<dbReference type="SUPFAM" id="SSF53041">
    <property type="entry name" value="Resolvase-like"/>
    <property type="match status" value="1"/>
</dbReference>
<accession>A0A317L259</accession>
<dbReference type="SMART" id="SM00857">
    <property type="entry name" value="Resolvase"/>
    <property type="match status" value="1"/>
</dbReference>
<feature type="active site" description="O-(5'-phospho-DNA)-serine intermediate" evidence="4 5">
    <location>
        <position position="13"/>
    </location>
</feature>
<feature type="domain" description="Recombinase" evidence="8">
    <location>
        <begin position="160"/>
        <end position="281"/>
    </location>
</feature>